<dbReference type="PANTHER" id="PTHR43473">
    <property type="entry name" value="MAGNESIUM-CHELATASE SUBUNIT CHLD, CHLOROPLASTIC"/>
    <property type="match status" value="1"/>
</dbReference>
<evidence type="ECO:0000313" key="2">
    <source>
        <dbReference type="EMBL" id="ADN12537.1"/>
    </source>
</evidence>
<dbReference type="HOGENOM" id="CLU_029430_0_0_3"/>
<evidence type="ECO:0000256" key="1">
    <source>
        <dbReference type="SAM" id="MobiDB-lite"/>
    </source>
</evidence>
<gene>
    <name evidence="2" type="ordered locus">Cyan7822_0494</name>
</gene>
<sequence>MSKVIADFTNPLLRGLACAALNPGLRSLLFFDASIASLQATAQIMTHLLETVTEEQVSTIELGTIETEEDLWGSLTFSQDNTKQSFEWRSGLLSGGKIPELRIVMIPDLTRLSLAAARACVMLMGSEVGYLERHGHQERWQPNLCWLAGCPREGVGLVSPHLLDRFALRFSEAEITTTDRSTQIEKWLQPQNVTPTQENFSLSPHIETILHKARAHFPNIIPEARSRILDYTAEGQSIRRDLTLLRLAYTNAQLEQVYQVTEQEIDQAAGMMGLKLLKQTTFEKPKKNTFSPPKPPSIPTESPLVELSSSDSFKETPKLEPVYEPKDREILPSTSLGIERVAIADPYPEDTTPVEREFASLRLPPRRFKSVGSGRGVIIGVEPTKTLQDLALVSTLLEAAKFQGFRRQALPNEQVSQSLPIPLILQSTDLRRYRRATVAEQMLTVVLDYTCLRDCRWQEALLPYLQWAYTERANICLIQVGSAEARQELQAQKIMAQNILVPRIRKGLDAGRGNATPLAHGLDLALQTLRHALQHGRSLIQQGVLVIISDGRGNIPLEASRLNQKPTLPVKQKGIEDAIFVSQQIAALNEVETVLLNPKPKYYANLPVKLAQALQAKIADILPLETWEVDE</sequence>
<reference evidence="3" key="1">
    <citation type="journal article" date="2011" name="MBio">
        <title>Novel metabolic attributes of the genus Cyanothece, comprising a group of unicellular nitrogen-fixing Cyanobacteria.</title>
        <authorList>
            <person name="Bandyopadhyay A."/>
            <person name="Elvitigala T."/>
            <person name="Welsh E."/>
            <person name="Stockel J."/>
            <person name="Liberton M."/>
            <person name="Min H."/>
            <person name="Sherman L.A."/>
            <person name="Pakrasi H.B."/>
        </authorList>
    </citation>
    <scope>NUCLEOTIDE SEQUENCE [LARGE SCALE GENOMIC DNA]</scope>
    <source>
        <strain evidence="3">PCC 7822</strain>
    </source>
</reference>
<proteinExistence type="predicted"/>
<dbReference type="PANTHER" id="PTHR43473:SF2">
    <property type="entry name" value="MAGNESIUM-CHELATASE SUBUNIT CHLD, CHLOROPLASTIC"/>
    <property type="match status" value="1"/>
</dbReference>
<protein>
    <submittedName>
        <fullName evidence="2">Mg-chelatase subunit ChlI-like protein</fullName>
    </submittedName>
</protein>
<dbReference type="RefSeq" id="WP_013320647.1">
    <property type="nucleotide sequence ID" value="NC_014501.1"/>
</dbReference>
<dbReference type="STRING" id="497965.Cyan7822_0494"/>
<evidence type="ECO:0000313" key="3">
    <source>
        <dbReference type="Proteomes" id="UP000008206"/>
    </source>
</evidence>
<accession>E0U8A1</accession>
<dbReference type="OrthoDB" id="159280at2"/>
<dbReference type="Proteomes" id="UP000008206">
    <property type="component" value="Chromosome"/>
</dbReference>
<feature type="region of interest" description="Disordered" evidence="1">
    <location>
        <begin position="285"/>
        <end position="317"/>
    </location>
</feature>
<name>E0U8A1_GLOV7</name>
<dbReference type="KEGG" id="cyj:Cyan7822_0494"/>
<organism evidence="2 3">
    <name type="scientific">Gloeothece verrucosa (strain PCC 7822)</name>
    <name type="common">Cyanothece sp. (strain PCC 7822)</name>
    <dbReference type="NCBI Taxonomy" id="497965"/>
    <lineage>
        <taxon>Bacteria</taxon>
        <taxon>Bacillati</taxon>
        <taxon>Cyanobacteriota</taxon>
        <taxon>Cyanophyceae</taxon>
        <taxon>Oscillatoriophycideae</taxon>
        <taxon>Chroococcales</taxon>
        <taxon>Aphanothecaceae</taxon>
        <taxon>Gloeothece</taxon>
        <taxon>Gloeothece verrucosa</taxon>
    </lineage>
</organism>
<dbReference type="eggNOG" id="COG1240">
    <property type="taxonomic scope" value="Bacteria"/>
</dbReference>
<dbReference type="AlphaFoldDB" id="E0U8A1"/>
<keyword evidence="3" id="KW-1185">Reference proteome</keyword>
<dbReference type="EMBL" id="CP002198">
    <property type="protein sequence ID" value="ADN12537.1"/>
    <property type="molecule type" value="Genomic_DNA"/>
</dbReference>